<dbReference type="AlphaFoldDB" id="A0A8J6NDA3"/>
<dbReference type="EMBL" id="JACNJZ010000051">
    <property type="protein sequence ID" value="MBC8316734.1"/>
    <property type="molecule type" value="Genomic_DNA"/>
</dbReference>
<dbReference type="PANTHER" id="PTHR35866">
    <property type="entry name" value="PUTATIVE-RELATED"/>
    <property type="match status" value="1"/>
</dbReference>
<organism evidence="1 2">
    <name type="scientific">Candidatus Desulfobia pelagia</name>
    <dbReference type="NCBI Taxonomy" id="2841692"/>
    <lineage>
        <taxon>Bacteria</taxon>
        <taxon>Pseudomonadati</taxon>
        <taxon>Thermodesulfobacteriota</taxon>
        <taxon>Desulfobulbia</taxon>
        <taxon>Desulfobulbales</taxon>
        <taxon>Desulfobulbaceae</taxon>
        <taxon>Candidatus Desulfobia</taxon>
    </lineage>
</organism>
<evidence type="ECO:0000313" key="1">
    <source>
        <dbReference type="EMBL" id="MBC8316734.1"/>
    </source>
</evidence>
<gene>
    <name evidence="1" type="ORF">H8E41_02440</name>
</gene>
<dbReference type="PANTHER" id="PTHR35866:SF1">
    <property type="entry name" value="YKGJ FAMILY CYSTEINE CLUSTER PROTEIN"/>
    <property type="match status" value="1"/>
</dbReference>
<dbReference type="InterPro" id="IPR005358">
    <property type="entry name" value="Puta_zinc/iron-chelating_dom"/>
</dbReference>
<reference evidence="1 2" key="1">
    <citation type="submission" date="2020-08" db="EMBL/GenBank/DDBJ databases">
        <title>Bridging the membrane lipid divide: bacteria of the FCB group superphylum have the potential to synthesize archaeal ether lipids.</title>
        <authorList>
            <person name="Villanueva L."/>
            <person name="Von Meijenfeldt F.A.B."/>
            <person name="Westbye A.B."/>
            <person name="Yadav S."/>
            <person name="Hopmans E.C."/>
            <person name="Dutilh B.E."/>
            <person name="Sinninghe Damste J.S."/>
        </authorList>
    </citation>
    <scope>NUCLEOTIDE SEQUENCE [LARGE SCALE GENOMIC DNA]</scope>
    <source>
        <strain evidence="1">NIOZ-UU47</strain>
    </source>
</reference>
<proteinExistence type="predicted"/>
<dbReference type="Proteomes" id="UP000614424">
    <property type="component" value="Unassembled WGS sequence"/>
</dbReference>
<name>A0A8J6NDA3_9BACT</name>
<evidence type="ECO:0000313" key="2">
    <source>
        <dbReference type="Proteomes" id="UP000614424"/>
    </source>
</evidence>
<accession>A0A8J6NDA3</accession>
<dbReference type="Pfam" id="PF03692">
    <property type="entry name" value="CxxCxxCC"/>
    <property type="match status" value="1"/>
</dbReference>
<protein>
    <submittedName>
        <fullName evidence="1">YkgJ family cysteine cluster protein</fullName>
    </submittedName>
</protein>
<sequence length="208" mass="23834">MTTQTECKRCGTCCLKGGPVLHTEDLHLIRSAIISFDNLVTIRKNELAYRPDIDKVVPAENEFIKIGGKGKTWECLFYDSTNPACLIHENRPLECRLLECWNTAPVTEMIGKECLTRQDILPADDPLQKYISAHEELCPYSEINRLLDLLHSSGNRKDVIGQLSSLVTKDLALRDKAIREFNLSVNRELFYFGRPVFQVIDFNIEKYK</sequence>
<comment type="caution">
    <text evidence="1">The sequence shown here is derived from an EMBL/GenBank/DDBJ whole genome shotgun (WGS) entry which is preliminary data.</text>
</comment>